<keyword evidence="1" id="KW-0677">Repeat</keyword>
<evidence type="ECO:0000256" key="1">
    <source>
        <dbReference type="ARBA" id="ARBA00022737"/>
    </source>
</evidence>
<dbReference type="SUPFAM" id="SSF48403">
    <property type="entry name" value="Ankyrin repeat"/>
    <property type="match status" value="1"/>
</dbReference>
<comment type="caution">
    <text evidence="4">The sequence shown here is derived from an EMBL/GenBank/DDBJ whole genome shotgun (WGS) entry which is preliminary data.</text>
</comment>
<dbReference type="AlphaFoldDB" id="A0A811KIG4"/>
<evidence type="ECO:0008006" key="6">
    <source>
        <dbReference type="Google" id="ProtNLM"/>
    </source>
</evidence>
<dbReference type="OrthoDB" id="10254927at2759"/>
<feature type="repeat" description="ANK" evidence="3">
    <location>
        <begin position="161"/>
        <end position="193"/>
    </location>
</feature>
<dbReference type="Pfam" id="PF12796">
    <property type="entry name" value="Ank_2"/>
    <property type="match status" value="2"/>
</dbReference>
<keyword evidence="5" id="KW-1185">Reference proteome</keyword>
<dbReference type="Proteomes" id="UP000783686">
    <property type="component" value="Unassembled WGS sequence"/>
</dbReference>
<dbReference type="SMART" id="SM00248">
    <property type="entry name" value="ANK"/>
    <property type="match status" value="4"/>
</dbReference>
<dbReference type="PROSITE" id="PS50088">
    <property type="entry name" value="ANK_REPEAT"/>
    <property type="match status" value="2"/>
</dbReference>
<dbReference type="InterPro" id="IPR036770">
    <property type="entry name" value="Ankyrin_rpt-contain_sf"/>
</dbReference>
<dbReference type="InterPro" id="IPR002110">
    <property type="entry name" value="Ankyrin_rpt"/>
</dbReference>
<sequence>MRVKLPFLINKHEKVEHLKKPKERENDVGVLKILRDNIRKYKPNEFQMGYEDGFSLFSAVITGHTECIEKHIKRNPQCLNKKNDKGWTPLMYSLAQGCSDGTSILLKAGADLTTLNNDRMTALGLGASYGHRSTLRNFLKHCRELKGAVGVMKMANTRDGNGRIPLHYAAENRQWEACEVLLHYGSNPNVRDNAGDTPMLLACASQNSPTIRAIFTKGGDPHIANNLGKTGYSVLHEKRKYLVEEGAKTKGRKV</sequence>
<name>A0A811KIG4_9BILA</name>
<evidence type="ECO:0000313" key="5">
    <source>
        <dbReference type="Proteomes" id="UP000614601"/>
    </source>
</evidence>
<evidence type="ECO:0000313" key="4">
    <source>
        <dbReference type="EMBL" id="CAD5215138.1"/>
    </source>
</evidence>
<feature type="repeat" description="ANK" evidence="3">
    <location>
        <begin position="85"/>
        <end position="117"/>
    </location>
</feature>
<dbReference type="Gene3D" id="1.25.40.20">
    <property type="entry name" value="Ankyrin repeat-containing domain"/>
    <property type="match status" value="1"/>
</dbReference>
<accession>A0A811KIG4</accession>
<dbReference type="PROSITE" id="PS50297">
    <property type="entry name" value="ANK_REP_REGION"/>
    <property type="match status" value="1"/>
</dbReference>
<dbReference type="PANTHER" id="PTHR24171">
    <property type="entry name" value="ANKYRIN REPEAT DOMAIN-CONTAINING PROTEIN 39-RELATED"/>
    <property type="match status" value="1"/>
</dbReference>
<gene>
    <name evidence="4" type="ORF">BOKJ2_LOCUS5943</name>
</gene>
<dbReference type="Proteomes" id="UP000614601">
    <property type="component" value="Unassembled WGS sequence"/>
</dbReference>
<proteinExistence type="predicted"/>
<dbReference type="EMBL" id="CAJFCW020000003">
    <property type="protein sequence ID" value="CAG9103620.1"/>
    <property type="molecule type" value="Genomic_DNA"/>
</dbReference>
<organism evidence="4 5">
    <name type="scientific">Bursaphelenchus okinawaensis</name>
    <dbReference type="NCBI Taxonomy" id="465554"/>
    <lineage>
        <taxon>Eukaryota</taxon>
        <taxon>Metazoa</taxon>
        <taxon>Ecdysozoa</taxon>
        <taxon>Nematoda</taxon>
        <taxon>Chromadorea</taxon>
        <taxon>Rhabditida</taxon>
        <taxon>Tylenchina</taxon>
        <taxon>Tylenchomorpha</taxon>
        <taxon>Aphelenchoidea</taxon>
        <taxon>Aphelenchoididae</taxon>
        <taxon>Bursaphelenchus</taxon>
    </lineage>
</organism>
<evidence type="ECO:0000256" key="2">
    <source>
        <dbReference type="ARBA" id="ARBA00023043"/>
    </source>
</evidence>
<evidence type="ECO:0000256" key="3">
    <source>
        <dbReference type="PROSITE-ProRule" id="PRU00023"/>
    </source>
</evidence>
<keyword evidence="2 3" id="KW-0040">ANK repeat</keyword>
<reference evidence="4" key="1">
    <citation type="submission" date="2020-09" db="EMBL/GenBank/DDBJ databases">
        <authorList>
            <person name="Kikuchi T."/>
        </authorList>
    </citation>
    <scope>NUCLEOTIDE SEQUENCE</scope>
    <source>
        <strain evidence="4">SH1</strain>
    </source>
</reference>
<dbReference type="EMBL" id="CAJFDH010000003">
    <property type="protein sequence ID" value="CAD5215138.1"/>
    <property type="molecule type" value="Genomic_DNA"/>
</dbReference>
<protein>
    <recommendedName>
        <fullName evidence="6">ANK_REP_REGION domain-containing protein</fullName>
    </recommendedName>
</protein>